<sequence>MIVMSLLLAVLAGGWSLTDMKAECRESYECCLSNACRPLAIAGNPLGCMEQTDWSCRFRTFGYGQAYMEEIYTGKPLNGCSSDDAGQVIVSMPDEFFNGRFVWQHGNLTVGPLSAAGVEPCYATDWFVQFATWPVTSCVQRVDQLYYKANDYVRLNAYDPFNSPSSDQATLVTGAYLTLDLAPFTNRGNDSGALAIVAGNQDCRLRPVILTDTSARIGGYRITGGGKSYQRRLLTVWLNGHARGLLGEPELVTPPADLTAPARAVAFKEDPNQVQAEALQGIRSTKPLLRRTPLLQRLGTMLEPTSSQPTSSQPTSSQPPSTQSSRPDDWTASQALTAQPL</sequence>
<dbReference type="RefSeq" id="XP_011130324.1">
    <property type="nucleotide sequence ID" value="XM_011132022.1"/>
</dbReference>
<keyword evidence="2" id="KW-0732">Signal</keyword>
<evidence type="ECO:0000256" key="1">
    <source>
        <dbReference type="SAM" id="MobiDB-lite"/>
    </source>
</evidence>
<protein>
    <recommendedName>
        <fullName evidence="5">Transmembrane protein</fullName>
    </recommendedName>
</protein>
<dbReference type="AlphaFoldDB" id="A0A023B7B0"/>
<comment type="caution">
    <text evidence="3">The sequence shown here is derived from an EMBL/GenBank/DDBJ whole genome shotgun (WGS) entry which is preliminary data.</text>
</comment>
<keyword evidence="4" id="KW-1185">Reference proteome</keyword>
<feature type="chain" id="PRO_5001515100" description="Transmembrane protein" evidence="2">
    <location>
        <begin position="17"/>
        <end position="341"/>
    </location>
</feature>
<gene>
    <name evidence="3" type="ORF">GNI_071190</name>
</gene>
<feature type="signal peptide" evidence="2">
    <location>
        <begin position="1"/>
        <end position="16"/>
    </location>
</feature>
<feature type="region of interest" description="Disordered" evidence="1">
    <location>
        <begin position="300"/>
        <end position="341"/>
    </location>
</feature>
<dbReference type="VEuPathDB" id="CryptoDB:GNI_071190"/>
<dbReference type="EMBL" id="AFNH02000534">
    <property type="protein sequence ID" value="EZG67155.1"/>
    <property type="molecule type" value="Genomic_DNA"/>
</dbReference>
<dbReference type="Proteomes" id="UP000019763">
    <property type="component" value="Unassembled WGS sequence"/>
</dbReference>
<proteinExistence type="predicted"/>
<evidence type="ECO:0008006" key="5">
    <source>
        <dbReference type="Google" id="ProtNLM"/>
    </source>
</evidence>
<dbReference type="GeneID" id="22912609"/>
<accession>A0A023B7B0</accession>
<organism evidence="3 4">
    <name type="scientific">Gregarina niphandrodes</name>
    <name type="common">Septate eugregarine</name>
    <dbReference type="NCBI Taxonomy" id="110365"/>
    <lineage>
        <taxon>Eukaryota</taxon>
        <taxon>Sar</taxon>
        <taxon>Alveolata</taxon>
        <taxon>Apicomplexa</taxon>
        <taxon>Conoidasida</taxon>
        <taxon>Gregarinasina</taxon>
        <taxon>Eugregarinorida</taxon>
        <taxon>Gregarinidae</taxon>
        <taxon>Gregarina</taxon>
    </lineage>
</organism>
<evidence type="ECO:0000313" key="3">
    <source>
        <dbReference type="EMBL" id="EZG67155.1"/>
    </source>
</evidence>
<evidence type="ECO:0000313" key="4">
    <source>
        <dbReference type="Proteomes" id="UP000019763"/>
    </source>
</evidence>
<evidence type="ECO:0000256" key="2">
    <source>
        <dbReference type="SAM" id="SignalP"/>
    </source>
</evidence>
<reference evidence="3" key="1">
    <citation type="submission" date="2013-12" db="EMBL/GenBank/DDBJ databases">
        <authorList>
            <person name="Omoto C.K."/>
            <person name="Sibley D."/>
            <person name="Venepally P."/>
            <person name="Hadjithomas M."/>
            <person name="Karamycheva S."/>
            <person name="Brunk B."/>
            <person name="Roos D."/>
            <person name="Caler E."/>
            <person name="Lorenzi H."/>
        </authorList>
    </citation>
    <scope>NUCLEOTIDE SEQUENCE</scope>
</reference>
<feature type="compositionally biased region" description="Low complexity" evidence="1">
    <location>
        <begin position="300"/>
        <end position="325"/>
    </location>
</feature>
<name>A0A023B7B0_GRENI</name>
<feature type="compositionally biased region" description="Polar residues" evidence="1">
    <location>
        <begin position="331"/>
        <end position="341"/>
    </location>
</feature>